<organism evidence="2 3">
    <name type="scientific">Paractinoplanes durhamensis</name>
    <dbReference type="NCBI Taxonomy" id="113563"/>
    <lineage>
        <taxon>Bacteria</taxon>
        <taxon>Bacillati</taxon>
        <taxon>Actinomycetota</taxon>
        <taxon>Actinomycetes</taxon>
        <taxon>Micromonosporales</taxon>
        <taxon>Micromonosporaceae</taxon>
        <taxon>Paractinoplanes</taxon>
    </lineage>
</organism>
<keyword evidence="1" id="KW-1133">Transmembrane helix</keyword>
<keyword evidence="1" id="KW-0812">Transmembrane</keyword>
<feature type="transmembrane region" description="Helical" evidence="1">
    <location>
        <begin position="110"/>
        <end position="129"/>
    </location>
</feature>
<evidence type="ECO:0000313" key="2">
    <source>
        <dbReference type="EMBL" id="GIE06980.1"/>
    </source>
</evidence>
<comment type="caution">
    <text evidence="2">The sequence shown here is derived from an EMBL/GenBank/DDBJ whole genome shotgun (WGS) entry which is preliminary data.</text>
</comment>
<sequence>MTRTRLVAAVAAVGVVAGAGAMLFALVARPVPWWQGYVSEAGTAGQPHAVVYRLGLVLVALGVALLGRALRRARLLLLVAAVFAGTTSAVPCTDRCPLPPYEPTTPADLIHTAAGILGMAVLAAAMARARSSAASPVSRRLTTVALSLTLPLGVVFGLTLLVAGRGTTSALLERALLLVAVGWLIGTALLTALESNDESGAELGSLR</sequence>
<evidence type="ECO:0000256" key="1">
    <source>
        <dbReference type="SAM" id="Phobius"/>
    </source>
</evidence>
<dbReference type="InterPro" id="IPR009339">
    <property type="entry name" value="DUF998"/>
</dbReference>
<keyword evidence="1" id="KW-0472">Membrane</keyword>
<reference evidence="2 3" key="1">
    <citation type="submission" date="2021-01" db="EMBL/GenBank/DDBJ databases">
        <title>Whole genome shotgun sequence of Actinoplanes durhamensis NBRC 14914.</title>
        <authorList>
            <person name="Komaki H."/>
            <person name="Tamura T."/>
        </authorList>
    </citation>
    <scope>NUCLEOTIDE SEQUENCE [LARGE SCALE GENOMIC DNA]</scope>
    <source>
        <strain evidence="2 3">NBRC 14914</strain>
    </source>
</reference>
<protein>
    <recommendedName>
        <fullName evidence="4">DUF998 domain-containing protein</fullName>
    </recommendedName>
</protein>
<dbReference type="RefSeq" id="WP_203734835.1">
    <property type="nucleotide sequence ID" value="NZ_BAAATX010000028.1"/>
</dbReference>
<dbReference type="Proteomes" id="UP000637628">
    <property type="component" value="Unassembled WGS sequence"/>
</dbReference>
<gene>
    <name evidence="2" type="ORF">Adu01nite_83300</name>
</gene>
<proteinExistence type="predicted"/>
<feature type="transmembrane region" description="Helical" evidence="1">
    <location>
        <begin position="73"/>
        <end position="90"/>
    </location>
</feature>
<keyword evidence="3" id="KW-1185">Reference proteome</keyword>
<dbReference type="EMBL" id="BOML01000071">
    <property type="protein sequence ID" value="GIE06980.1"/>
    <property type="molecule type" value="Genomic_DNA"/>
</dbReference>
<evidence type="ECO:0000313" key="3">
    <source>
        <dbReference type="Proteomes" id="UP000637628"/>
    </source>
</evidence>
<feature type="transmembrane region" description="Helical" evidence="1">
    <location>
        <begin position="141"/>
        <end position="163"/>
    </location>
</feature>
<dbReference type="Pfam" id="PF06197">
    <property type="entry name" value="DUF998"/>
    <property type="match status" value="1"/>
</dbReference>
<feature type="transmembrane region" description="Helical" evidence="1">
    <location>
        <begin position="175"/>
        <end position="193"/>
    </location>
</feature>
<evidence type="ECO:0008006" key="4">
    <source>
        <dbReference type="Google" id="ProtNLM"/>
    </source>
</evidence>
<name>A0ABQ3ZAW5_9ACTN</name>
<feature type="transmembrane region" description="Helical" evidence="1">
    <location>
        <begin position="49"/>
        <end position="66"/>
    </location>
</feature>
<accession>A0ABQ3ZAW5</accession>